<proteinExistence type="predicted"/>
<reference evidence="2" key="1">
    <citation type="journal article" date="2004" name="Environ. Microbiol.">
        <title>The genome of Desulfotalea psychrophila, a sulfate-reducing bacterium from permanently cold Arctic sediments.</title>
        <authorList>
            <person name="Rabus R."/>
            <person name="Ruepp A."/>
            <person name="Frickey T."/>
            <person name="Rattei T."/>
            <person name="Fartmann B."/>
            <person name="Stark M."/>
            <person name="Bauer M."/>
            <person name="Zibat A."/>
            <person name="Lombardot T."/>
            <person name="Becker I."/>
            <person name="Amann J."/>
            <person name="Gellner K."/>
            <person name="Teeling H."/>
            <person name="Leuschner W.D."/>
            <person name="Gloeckner F.-O."/>
            <person name="Lupas A.N."/>
            <person name="Amann R."/>
            <person name="Klenk H.-P."/>
        </authorList>
    </citation>
    <scope>NUCLEOTIDE SEQUENCE [LARGE SCALE GENOMIC DNA]</scope>
    <source>
        <strain evidence="2">DSM 12343 / LSv54</strain>
    </source>
</reference>
<dbReference type="Proteomes" id="UP000000602">
    <property type="component" value="Chromosome"/>
</dbReference>
<protein>
    <submittedName>
        <fullName evidence="1">Uncharacterized protein</fullName>
    </submittedName>
</protein>
<dbReference type="HOGENOM" id="CLU_2507276_0_0_7"/>
<dbReference type="OrthoDB" id="9795336at2"/>
<evidence type="ECO:0000313" key="1">
    <source>
        <dbReference type="EMBL" id="CAG36873.1"/>
    </source>
</evidence>
<name>Q6ALA2_DESPS</name>
<accession>Q6ALA2</accession>
<dbReference type="EMBL" id="CR522870">
    <property type="protein sequence ID" value="CAG36873.1"/>
    <property type="molecule type" value="Genomic_DNA"/>
</dbReference>
<keyword evidence="2" id="KW-1185">Reference proteome</keyword>
<gene>
    <name evidence="1" type="ordered locus">DP2144</name>
</gene>
<sequence>MMTTIRNFLIIFFLSFFATNRIYASPVTSSMQKLGEGEAYYLGFIKVYDASLYSSKFSGIKDILNAEISKCLHLEYQVDIEKNTL</sequence>
<dbReference type="RefSeq" id="WP_011189385.1">
    <property type="nucleotide sequence ID" value="NC_006138.1"/>
</dbReference>
<dbReference type="AlphaFoldDB" id="Q6ALA2"/>
<dbReference type="KEGG" id="dps:DP2144"/>
<organism evidence="1 2">
    <name type="scientific">Desulfotalea psychrophila (strain LSv54 / DSM 12343)</name>
    <dbReference type="NCBI Taxonomy" id="177439"/>
    <lineage>
        <taxon>Bacteria</taxon>
        <taxon>Pseudomonadati</taxon>
        <taxon>Thermodesulfobacteriota</taxon>
        <taxon>Desulfobulbia</taxon>
        <taxon>Desulfobulbales</taxon>
        <taxon>Desulfocapsaceae</taxon>
        <taxon>Desulfotalea</taxon>
    </lineage>
</organism>
<evidence type="ECO:0000313" key="2">
    <source>
        <dbReference type="Proteomes" id="UP000000602"/>
    </source>
</evidence>